<evidence type="ECO:0000256" key="5">
    <source>
        <dbReference type="ARBA" id="ARBA00023242"/>
    </source>
</evidence>
<name>A0A0N5A7N2_9BILA</name>
<dbReference type="GO" id="GO:0016592">
    <property type="term" value="C:mediator complex"/>
    <property type="evidence" value="ECO:0007669"/>
    <property type="project" value="InterPro"/>
</dbReference>
<dbReference type="Pfam" id="PF11571">
    <property type="entry name" value="Med27"/>
    <property type="match status" value="1"/>
</dbReference>
<keyword evidence="6" id="KW-1185">Reference proteome</keyword>
<dbReference type="AlphaFoldDB" id="A0A0N5A7N2"/>
<evidence type="ECO:0000256" key="1">
    <source>
        <dbReference type="ARBA" id="ARBA00004123"/>
    </source>
</evidence>
<dbReference type="WBParaSite" id="SMUV_0000003801-mRNA-1">
    <property type="protein sequence ID" value="SMUV_0000003801-mRNA-1"/>
    <property type="gene ID" value="SMUV_0000003801"/>
</dbReference>
<evidence type="ECO:0000256" key="2">
    <source>
        <dbReference type="ARBA" id="ARBA00008048"/>
    </source>
</evidence>
<dbReference type="Proteomes" id="UP000046393">
    <property type="component" value="Unplaced"/>
</dbReference>
<comment type="similarity">
    <text evidence="2">Belongs to the Mediator complex subunit 27 family.</text>
</comment>
<accession>A0A0N5A7N2</accession>
<proteinExistence type="inferred from homology"/>
<keyword evidence="5" id="KW-0539">Nucleus</keyword>
<evidence type="ECO:0000313" key="6">
    <source>
        <dbReference type="Proteomes" id="UP000046393"/>
    </source>
</evidence>
<organism evidence="6 7">
    <name type="scientific">Syphacia muris</name>
    <dbReference type="NCBI Taxonomy" id="451379"/>
    <lineage>
        <taxon>Eukaryota</taxon>
        <taxon>Metazoa</taxon>
        <taxon>Ecdysozoa</taxon>
        <taxon>Nematoda</taxon>
        <taxon>Chromadorea</taxon>
        <taxon>Rhabditida</taxon>
        <taxon>Spirurina</taxon>
        <taxon>Oxyuridomorpha</taxon>
        <taxon>Oxyuroidea</taxon>
        <taxon>Oxyuridae</taxon>
        <taxon>Syphacia</taxon>
    </lineage>
</organism>
<reference evidence="7" key="1">
    <citation type="submission" date="2017-02" db="UniProtKB">
        <authorList>
            <consortium name="WormBaseParasite"/>
        </authorList>
    </citation>
    <scope>IDENTIFICATION</scope>
</reference>
<keyword evidence="4" id="KW-0804">Transcription</keyword>
<sequence length="377" mass="43740">MVQTVVGGQSTVSQPGQTLQSVSNLIDNALSEVRVLRDAILQAHNKINAAINGDVEVPELYWKSLVERLTRANRLYEYFKDFEKYKKDQLIYNSFCCRELENHARSLPSTPVSFPQMERLTRFLNEAHIDPHIKDLYERALEASTWVETSAQFLLYYVGFLRRISLGSQRRSLIVDRPLTYTSHNVEKCLQQAFDQIFPQAVSEINKKLVLNYRYIERSTLSAVIELKYGAYAEKLFACHQKMLIMVNNGVIESVLIIAPHEDWAYLDEGRKTVVYIKNMFLLCWIIVDILKKSRYTVYQKLTIQANIHLVQTINNYMDASTLTVRAMVYVLTVLSRFHETINFRCKVCNRTMKNCLPPTIFDIRSQSTQGLHESCR</sequence>
<protein>
    <submittedName>
        <fullName evidence="7">Conserved oligomeric Golgi complex subunit 3</fullName>
    </submittedName>
</protein>
<evidence type="ECO:0000256" key="3">
    <source>
        <dbReference type="ARBA" id="ARBA00023015"/>
    </source>
</evidence>
<dbReference type="InterPro" id="IPR021627">
    <property type="entry name" value="Mediator_Med27"/>
</dbReference>
<comment type="subcellular location">
    <subcellularLocation>
        <location evidence="1">Nucleus</location>
    </subcellularLocation>
</comment>
<dbReference type="STRING" id="451379.A0A0N5A7N2"/>
<keyword evidence="3" id="KW-0805">Transcription regulation</keyword>
<evidence type="ECO:0000313" key="7">
    <source>
        <dbReference type="WBParaSite" id="SMUV_0000003801-mRNA-1"/>
    </source>
</evidence>
<evidence type="ECO:0000256" key="4">
    <source>
        <dbReference type="ARBA" id="ARBA00023163"/>
    </source>
</evidence>